<keyword evidence="1" id="KW-1133">Transmembrane helix</keyword>
<keyword evidence="3" id="KW-1185">Reference proteome</keyword>
<evidence type="ECO:0000256" key="1">
    <source>
        <dbReference type="SAM" id="Phobius"/>
    </source>
</evidence>
<name>A0A2M9G5P0_9PROT</name>
<protein>
    <submittedName>
        <fullName evidence="2">Uncharacterized protein</fullName>
    </submittedName>
</protein>
<dbReference type="OrthoDB" id="8480418at2"/>
<organism evidence="2 3">
    <name type="scientific">Minwuia thermotolerans</name>
    <dbReference type="NCBI Taxonomy" id="2056226"/>
    <lineage>
        <taxon>Bacteria</taxon>
        <taxon>Pseudomonadati</taxon>
        <taxon>Pseudomonadota</taxon>
        <taxon>Alphaproteobacteria</taxon>
        <taxon>Minwuiales</taxon>
        <taxon>Minwuiaceae</taxon>
        <taxon>Minwuia</taxon>
    </lineage>
</organism>
<keyword evidence="1" id="KW-0472">Membrane</keyword>
<feature type="transmembrane region" description="Helical" evidence="1">
    <location>
        <begin position="101"/>
        <end position="120"/>
    </location>
</feature>
<dbReference type="Proteomes" id="UP000229498">
    <property type="component" value="Unassembled WGS sequence"/>
</dbReference>
<keyword evidence="1" id="KW-0812">Transmembrane</keyword>
<comment type="caution">
    <text evidence="2">The sequence shown here is derived from an EMBL/GenBank/DDBJ whole genome shotgun (WGS) entry which is preliminary data.</text>
</comment>
<evidence type="ECO:0000313" key="3">
    <source>
        <dbReference type="Proteomes" id="UP000229498"/>
    </source>
</evidence>
<sequence>MRSVHRATVLFWLVAVAAFVFLIWNSWQTWLANGEPAIVTGYTLAGLMVFLFIFNWRKKLSMVPLGRSAYWTMAHAVFGTLTIAVFFVHTGSFWPNGVYEQVLAVFFYLASLSGILGYWMQRVIPRRLTENGLEVIWERIPYEVAEIRNRAEAIVVESAEKTASDTLPRFYAETLSWYFRRPRYLVSHFFGFQSGRAFIRRETAAISRYLDETERGYLGELEELAHIKNRLDFAWAVNGAAKIWLLFHVPMAAGVLVLMVWHIILVHVYLL</sequence>
<proteinExistence type="predicted"/>
<reference evidence="2 3" key="1">
    <citation type="submission" date="2017-11" db="EMBL/GenBank/DDBJ databases">
        <title>Draft genome sequence of Rhizobiales bacterium SY3-13.</title>
        <authorList>
            <person name="Sun C."/>
        </authorList>
    </citation>
    <scope>NUCLEOTIDE SEQUENCE [LARGE SCALE GENOMIC DNA]</scope>
    <source>
        <strain evidence="2 3">SY3-13</strain>
    </source>
</reference>
<evidence type="ECO:0000313" key="2">
    <source>
        <dbReference type="EMBL" id="PJK30986.1"/>
    </source>
</evidence>
<feature type="transmembrane region" description="Helical" evidence="1">
    <location>
        <begin position="36"/>
        <end position="56"/>
    </location>
</feature>
<feature type="transmembrane region" description="Helical" evidence="1">
    <location>
        <begin position="68"/>
        <end position="89"/>
    </location>
</feature>
<dbReference type="AlphaFoldDB" id="A0A2M9G5P0"/>
<accession>A0A2M9G5P0</accession>
<feature type="transmembrane region" description="Helical" evidence="1">
    <location>
        <begin position="7"/>
        <end position="24"/>
    </location>
</feature>
<dbReference type="EMBL" id="PHIG01000011">
    <property type="protein sequence ID" value="PJK30986.1"/>
    <property type="molecule type" value="Genomic_DNA"/>
</dbReference>
<feature type="transmembrane region" description="Helical" evidence="1">
    <location>
        <begin position="243"/>
        <end position="270"/>
    </location>
</feature>
<dbReference type="RefSeq" id="WP_109792545.1">
    <property type="nucleotide sequence ID" value="NZ_PHIG01000011.1"/>
</dbReference>
<gene>
    <name evidence="2" type="ORF">CVT23_03735</name>
</gene>